<dbReference type="InterPro" id="IPR057326">
    <property type="entry name" value="KR_dom"/>
</dbReference>
<reference evidence="3" key="1">
    <citation type="submission" date="2023-07" db="EMBL/GenBank/DDBJ databases">
        <title>Genome content predicts the carbon catabolic preferences of heterotrophic bacteria.</title>
        <authorList>
            <person name="Gralka M."/>
        </authorList>
    </citation>
    <scope>NUCLEOTIDE SEQUENCE</scope>
    <source>
        <strain evidence="3">C2R13</strain>
    </source>
</reference>
<dbReference type="GO" id="GO:0032787">
    <property type="term" value="P:monocarboxylic acid metabolic process"/>
    <property type="evidence" value="ECO:0007669"/>
    <property type="project" value="UniProtKB-ARBA"/>
</dbReference>
<proteinExistence type="inferred from homology"/>
<gene>
    <name evidence="3" type="ORF">Q4535_04815</name>
</gene>
<protein>
    <submittedName>
        <fullName evidence="3">SDR family NAD(P)-dependent oxidoreductase</fullName>
    </submittedName>
</protein>
<dbReference type="FunFam" id="3.40.50.720:FF:000084">
    <property type="entry name" value="Short-chain dehydrogenase reductase"/>
    <property type="match status" value="1"/>
</dbReference>
<accession>A0AAP4WZX6</accession>
<evidence type="ECO:0000313" key="4">
    <source>
        <dbReference type="Proteomes" id="UP001170481"/>
    </source>
</evidence>
<evidence type="ECO:0000313" key="3">
    <source>
        <dbReference type="EMBL" id="MDO6671436.1"/>
    </source>
</evidence>
<dbReference type="InterPro" id="IPR002347">
    <property type="entry name" value="SDR_fam"/>
</dbReference>
<dbReference type="InterPro" id="IPR050259">
    <property type="entry name" value="SDR"/>
</dbReference>
<comment type="similarity">
    <text evidence="1">Belongs to the short-chain dehydrogenases/reductases (SDR) family.</text>
</comment>
<dbReference type="AlphaFoldDB" id="A0AAP4WZX6"/>
<dbReference type="PROSITE" id="PS00061">
    <property type="entry name" value="ADH_SHORT"/>
    <property type="match status" value="1"/>
</dbReference>
<evidence type="ECO:0000259" key="2">
    <source>
        <dbReference type="SMART" id="SM00822"/>
    </source>
</evidence>
<name>A0AAP4WZX6_9GAMM</name>
<dbReference type="PRINTS" id="PR00081">
    <property type="entry name" value="GDHRDH"/>
</dbReference>
<dbReference type="PANTHER" id="PTHR42879:SF2">
    <property type="entry name" value="3-OXOACYL-[ACYL-CARRIER-PROTEIN] REDUCTASE FABG"/>
    <property type="match status" value="1"/>
</dbReference>
<evidence type="ECO:0000256" key="1">
    <source>
        <dbReference type="ARBA" id="ARBA00006484"/>
    </source>
</evidence>
<dbReference type="RefSeq" id="WP_303593062.1">
    <property type="nucleotide sequence ID" value="NZ_JAUORK010000004.1"/>
</dbReference>
<dbReference type="PRINTS" id="PR00080">
    <property type="entry name" value="SDRFAMILY"/>
</dbReference>
<dbReference type="PANTHER" id="PTHR42879">
    <property type="entry name" value="3-OXOACYL-(ACYL-CARRIER-PROTEIN) REDUCTASE"/>
    <property type="match status" value="1"/>
</dbReference>
<dbReference type="InterPro" id="IPR020904">
    <property type="entry name" value="Sc_DH/Rdtase_CS"/>
</dbReference>
<dbReference type="Proteomes" id="UP001170481">
    <property type="component" value="Unassembled WGS sequence"/>
</dbReference>
<dbReference type="EMBL" id="JAUORK010000004">
    <property type="protein sequence ID" value="MDO6671436.1"/>
    <property type="molecule type" value="Genomic_DNA"/>
</dbReference>
<organism evidence="3 4">
    <name type="scientific">Cobetia amphilecti</name>
    <dbReference type="NCBI Taxonomy" id="1055104"/>
    <lineage>
        <taxon>Bacteria</taxon>
        <taxon>Pseudomonadati</taxon>
        <taxon>Pseudomonadota</taxon>
        <taxon>Gammaproteobacteria</taxon>
        <taxon>Oceanospirillales</taxon>
        <taxon>Halomonadaceae</taxon>
        <taxon>Cobetia</taxon>
    </lineage>
</organism>
<dbReference type="SUPFAM" id="SSF51735">
    <property type="entry name" value="NAD(P)-binding Rossmann-fold domains"/>
    <property type="match status" value="1"/>
</dbReference>
<comment type="caution">
    <text evidence="3">The sequence shown here is derived from an EMBL/GenBank/DDBJ whole genome shotgun (WGS) entry which is preliminary data.</text>
</comment>
<sequence>MSSLTRDDGLAGKVAIISGAASGIGQALAVSYAKAGVKVVAGYYPSDPHDIEDTLSAVREAGGECIAVAVDVRDGDQCDSLAQAATEAFGQLDIAVAGAGILRQSPLETLSDDAWNDMLSVDLTGVMRVFRSASRAMKGPGAMVAISSIAGGVYGWDNHCHYAAAKSGLMGLVKSLAVELAPRGIRVNTLIPGLIETPQSLDPVNSLGPDGLDAAGKVIPAGRVGRADEVARTVRFLTSDDASYVTGQQLIVDGGLTVRWPS</sequence>
<dbReference type="Gene3D" id="3.40.50.720">
    <property type="entry name" value="NAD(P)-binding Rossmann-like Domain"/>
    <property type="match status" value="1"/>
</dbReference>
<dbReference type="InterPro" id="IPR036291">
    <property type="entry name" value="NAD(P)-bd_dom_sf"/>
</dbReference>
<feature type="domain" description="Ketoreductase" evidence="2">
    <location>
        <begin position="13"/>
        <end position="197"/>
    </location>
</feature>
<dbReference type="Pfam" id="PF13561">
    <property type="entry name" value="adh_short_C2"/>
    <property type="match status" value="1"/>
</dbReference>
<dbReference type="SMART" id="SM00822">
    <property type="entry name" value="PKS_KR"/>
    <property type="match status" value="1"/>
</dbReference>